<sequence length="180" mass="19703">MVLKNMEIFPLSLHSQRNGSRASYPSDLQPLQHLRRVNNAHEYRQRGDAAEIVDPVGARSPGAGRPRQWNGWDLTESGRLLLIATITAAMSWNFAVAQQSNDDRCKAEETNRQTDGQQAQGEQTPPATNNPSRKLSDCGGVLKPPSVGDSKMEKPAPQVGNTPVIKPGNTEQQNNQQPGK</sequence>
<feature type="compositionally biased region" description="Polar residues" evidence="1">
    <location>
        <begin position="169"/>
        <end position="180"/>
    </location>
</feature>
<dbReference type="Proteomes" id="UP001250791">
    <property type="component" value="Unassembled WGS sequence"/>
</dbReference>
<keyword evidence="3" id="KW-1185">Reference proteome</keyword>
<comment type="caution">
    <text evidence="2">The sequence shown here is derived from an EMBL/GenBank/DDBJ whole genome shotgun (WGS) entry which is preliminary data.</text>
</comment>
<feature type="compositionally biased region" description="Basic and acidic residues" evidence="1">
    <location>
        <begin position="103"/>
        <end position="112"/>
    </location>
</feature>
<evidence type="ECO:0000256" key="1">
    <source>
        <dbReference type="SAM" id="MobiDB-lite"/>
    </source>
</evidence>
<evidence type="ECO:0000313" key="3">
    <source>
        <dbReference type="Proteomes" id="UP001250791"/>
    </source>
</evidence>
<accession>A0ABU1STE1</accession>
<feature type="region of interest" description="Disordered" evidence="1">
    <location>
        <begin position="103"/>
        <end position="180"/>
    </location>
</feature>
<proteinExistence type="predicted"/>
<dbReference type="RefSeq" id="WP_310233008.1">
    <property type="nucleotide sequence ID" value="NZ_JAVDUP010000005.1"/>
</dbReference>
<gene>
    <name evidence="2" type="ORF">J2W52_003879</name>
</gene>
<protein>
    <submittedName>
        <fullName evidence="2">Uncharacterized protein</fullName>
    </submittedName>
</protein>
<name>A0ABU1STE1_9HYPH</name>
<organism evidence="2 3">
    <name type="scientific">Rhizobium miluonense</name>
    <dbReference type="NCBI Taxonomy" id="411945"/>
    <lineage>
        <taxon>Bacteria</taxon>
        <taxon>Pseudomonadati</taxon>
        <taxon>Pseudomonadota</taxon>
        <taxon>Alphaproteobacteria</taxon>
        <taxon>Hyphomicrobiales</taxon>
        <taxon>Rhizobiaceae</taxon>
        <taxon>Rhizobium/Agrobacterium group</taxon>
        <taxon>Rhizobium</taxon>
    </lineage>
</organism>
<dbReference type="EMBL" id="JAVDUP010000005">
    <property type="protein sequence ID" value="MDR6902246.1"/>
    <property type="molecule type" value="Genomic_DNA"/>
</dbReference>
<evidence type="ECO:0000313" key="2">
    <source>
        <dbReference type="EMBL" id="MDR6902246.1"/>
    </source>
</evidence>
<reference evidence="2 3" key="1">
    <citation type="submission" date="2023-07" db="EMBL/GenBank/DDBJ databases">
        <title>Sorghum-associated microbial communities from plants grown in Nebraska, USA.</title>
        <authorList>
            <person name="Schachtman D."/>
        </authorList>
    </citation>
    <scope>NUCLEOTIDE SEQUENCE [LARGE SCALE GENOMIC DNA]</scope>
    <source>
        <strain evidence="2 3">3199</strain>
    </source>
</reference>
<feature type="compositionally biased region" description="Polar residues" evidence="1">
    <location>
        <begin position="113"/>
        <end position="133"/>
    </location>
</feature>